<dbReference type="Proteomes" id="UP000053766">
    <property type="component" value="Unassembled WGS sequence"/>
</dbReference>
<feature type="region of interest" description="Disordered" evidence="1">
    <location>
        <begin position="150"/>
        <end position="184"/>
    </location>
</feature>
<dbReference type="STRING" id="29172.A0A0D8XNC6"/>
<keyword evidence="3" id="KW-1185">Reference proteome</keyword>
<feature type="compositionally biased region" description="Polar residues" evidence="1">
    <location>
        <begin position="213"/>
        <end position="223"/>
    </location>
</feature>
<feature type="compositionally biased region" description="Low complexity" evidence="1">
    <location>
        <begin position="158"/>
        <end position="176"/>
    </location>
</feature>
<dbReference type="EMBL" id="KN716372">
    <property type="protein sequence ID" value="KJH46050.1"/>
    <property type="molecule type" value="Genomic_DNA"/>
</dbReference>
<accession>A0A0D8XNC6</accession>
<organism evidence="2 3">
    <name type="scientific">Dictyocaulus viviparus</name>
    <name type="common">Bovine lungworm</name>
    <dbReference type="NCBI Taxonomy" id="29172"/>
    <lineage>
        <taxon>Eukaryota</taxon>
        <taxon>Metazoa</taxon>
        <taxon>Ecdysozoa</taxon>
        <taxon>Nematoda</taxon>
        <taxon>Chromadorea</taxon>
        <taxon>Rhabditida</taxon>
        <taxon>Rhabditina</taxon>
        <taxon>Rhabditomorpha</taxon>
        <taxon>Strongyloidea</taxon>
        <taxon>Metastrongylidae</taxon>
        <taxon>Dictyocaulus</taxon>
    </lineage>
</organism>
<dbReference type="OrthoDB" id="422362at2759"/>
<name>A0A0D8XNC6_DICVI</name>
<protein>
    <submittedName>
        <fullName evidence="2">Uncharacterized protein</fullName>
    </submittedName>
</protein>
<evidence type="ECO:0000313" key="3">
    <source>
        <dbReference type="Proteomes" id="UP000053766"/>
    </source>
</evidence>
<proteinExistence type="predicted"/>
<evidence type="ECO:0000256" key="1">
    <source>
        <dbReference type="SAM" id="MobiDB-lite"/>
    </source>
</evidence>
<reference evidence="3" key="2">
    <citation type="journal article" date="2016" name="Sci. Rep.">
        <title>Dictyocaulus viviparus genome, variome and transcriptome elucidate lungworm biology and support future intervention.</title>
        <authorList>
            <person name="McNulty S.N."/>
            <person name="Strube C."/>
            <person name="Rosa B.A."/>
            <person name="Martin J.C."/>
            <person name="Tyagi R."/>
            <person name="Choi Y.J."/>
            <person name="Wang Q."/>
            <person name="Hallsworth Pepin K."/>
            <person name="Zhang X."/>
            <person name="Ozersky P."/>
            <person name="Wilson R.K."/>
            <person name="Sternberg P.W."/>
            <person name="Gasser R.B."/>
            <person name="Mitreva M."/>
        </authorList>
    </citation>
    <scope>NUCLEOTIDE SEQUENCE [LARGE SCALE GENOMIC DNA]</scope>
    <source>
        <strain evidence="3">HannoverDv2000</strain>
    </source>
</reference>
<feature type="compositionally biased region" description="Polar residues" evidence="1">
    <location>
        <begin position="230"/>
        <end position="252"/>
    </location>
</feature>
<evidence type="ECO:0000313" key="2">
    <source>
        <dbReference type="EMBL" id="KJH46050.1"/>
    </source>
</evidence>
<dbReference type="AlphaFoldDB" id="A0A0D8XNC6"/>
<reference evidence="2 3" key="1">
    <citation type="submission" date="2013-11" db="EMBL/GenBank/DDBJ databases">
        <title>Draft genome of the bovine lungworm Dictyocaulus viviparus.</title>
        <authorList>
            <person name="Mitreva M."/>
        </authorList>
    </citation>
    <scope>NUCLEOTIDE SEQUENCE [LARGE SCALE GENOMIC DNA]</scope>
    <source>
        <strain evidence="2 3">HannoverDv2000</strain>
    </source>
</reference>
<gene>
    <name evidence="2" type="ORF">DICVIV_07900</name>
</gene>
<sequence>MSYEAVPCMFRSSAQNGNGETQYLGLLIRPSANQQNPISGAPSASIVGRTNNGVTTLAPTTNCGKAPQPLLVQGVYPQGTPYRCSGRKSKDLFRILVLVPAKVQVRLQQGGDASVAISPTPLTTSTFSMTSSWPQAASVKPAYVPPLHNALSSPCNPQPRSLSSSSTSPQLDSSPMSPLPNIIQYSSHATPSTKIGLQSDMCGCGNNNYFENDSRSSRVTASGQWAAPVSDSSTTPDSGIQSVPGSPRSSHPLTPPTVT</sequence>
<feature type="region of interest" description="Disordered" evidence="1">
    <location>
        <begin position="213"/>
        <end position="259"/>
    </location>
</feature>